<evidence type="ECO:0000313" key="3">
    <source>
        <dbReference type="Proteomes" id="UP000239990"/>
    </source>
</evidence>
<organism evidence="2 3">
    <name type="scientific">Achromobacter spanius</name>
    <dbReference type="NCBI Taxonomy" id="217203"/>
    <lineage>
        <taxon>Bacteria</taxon>
        <taxon>Pseudomonadati</taxon>
        <taxon>Pseudomonadota</taxon>
        <taxon>Betaproteobacteria</taxon>
        <taxon>Burkholderiales</taxon>
        <taxon>Alcaligenaceae</taxon>
        <taxon>Achromobacter</taxon>
    </lineage>
</organism>
<gene>
    <name evidence="2" type="ORF">C4E15_00510</name>
</gene>
<keyword evidence="1" id="KW-0732">Signal</keyword>
<dbReference type="AlphaFoldDB" id="A0A2S5GXU5"/>
<evidence type="ECO:0008006" key="4">
    <source>
        <dbReference type="Google" id="ProtNLM"/>
    </source>
</evidence>
<dbReference type="InterPro" id="IPR032774">
    <property type="entry name" value="WG_beta_rep"/>
</dbReference>
<comment type="caution">
    <text evidence="2">The sequence shown here is derived from an EMBL/GenBank/DDBJ whole genome shotgun (WGS) entry which is preliminary data.</text>
</comment>
<feature type="signal peptide" evidence="1">
    <location>
        <begin position="1"/>
        <end position="28"/>
    </location>
</feature>
<sequence length="961" mass="103109">MTMTSRVIRTTRIAFALAALGASLSAQAQTGHVFCVDEARARNDAAVDDISNHTPYTNGCIRNMADGRAAVLLPSALEPMRRVPSDESLRRHAWGFLDQNGRLAIRPIFESVRDFRHGLAAVKWQGKWGFINPQGRMAVAPRYDSVGDFAQIGLAVATLDGRHLFINRQGEPVGDPLDAGIDSLELADGLPARAAVAFKPEYRSPTGERRFAAPGVAVKQAYGPDLYIATDGEYRQGLVDRDWNWVVEPVYHDISTDRDGRLAVADGPDGVVLLGTDGKVIGADQHYESMGPVGRKFWSAQLAGRKGYALLDAAGQLVATLTSEQAHASQRFHDTIVYPSGETLMALVPGQDKPLTLGAGLTPSINEEGFVLFRGETGVGLLTPKGAWLHGESAPAWLADAGDMEVRQGRLWIKSQERALLNIVDADGHALLKPEAVEATQNMELKALSVNVPGAPLGMLGQSHCQCGPAGAGLLLADGSLVTDAAWTSLTPLDADDERGGDAPLLDEGLKADQLRYAATTADGIRLLDAQGRVMDLPPQQHIGAFNNGYALVYAKGVNKMIDRAGKQYDLPAGVFDSQVVAPGVMRYVKTASADAPWGLYDFVAGKELAAPAFQEIGVFQHGQAGASLGAGRVGVIDLQGKWIVPARHHGVERVNDKLWKVMQAGGQDEDYARPVALFNDQGRALTPFISRLQIGRAQDGSVTADSDQRRWVFSADGTHALDLEDALYTRLGDWLEIRRAPRYGYLNDQGQWQIAPRAGVTSIFQGAPARALAADDSGTRLIDTAGKTVATLPAGEWDWPQGSPLLLRHYEVNGRLRTDYVEPGGKTRLTAEGATSAFSEGQAVSLLSTRAMRALDAKGALTGPAFNALGTLRDGLAPALADMNFGFVDRHGEFVIAPDYSAVTPFLNQRAVVSTTDASEIIDPAGRALARVQMVCGVRTLYGSAGQRLWPNTMPARCDR</sequence>
<dbReference type="EMBL" id="PREU01000001">
    <property type="protein sequence ID" value="PPA77819.1"/>
    <property type="molecule type" value="Genomic_DNA"/>
</dbReference>
<evidence type="ECO:0000256" key="1">
    <source>
        <dbReference type="SAM" id="SignalP"/>
    </source>
</evidence>
<proteinExistence type="predicted"/>
<protein>
    <recommendedName>
        <fullName evidence="4">WG repeat-containing protein</fullName>
    </recommendedName>
</protein>
<evidence type="ECO:0000313" key="2">
    <source>
        <dbReference type="EMBL" id="PPA77819.1"/>
    </source>
</evidence>
<dbReference type="OrthoDB" id="5380961at2"/>
<dbReference type="PANTHER" id="PTHR37841">
    <property type="entry name" value="GLR2918 PROTEIN"/>
    <property type="match status" value="1"/>
</dbReference>
<name>A0A2S5GXU5_9BURK</name>
<dbReference type="Proteomes" id="UP000239990">
    <property type="component" value="Unassembled WGS sequence"/>
</dbReference>
<dbReference type="Pfam" id="PF14903">
    <property type="entry name" value="WG_beta_rep"/>
    <property type="match status" value="2"/>
</dbReference>
<reference evidence="2 3" key="1">
    <citation type="submission" date="2018-02" db="EMBL/GenBank/DDBJ databases">
        <title>Draft Genome of Achromobacter spanius stain 6.</title>
        <authorList>
            <person name="Gunasekera T.S."/>
            <person name="Radwan O."/>
            <person name="Ruiz O.N."/>
        </authorList>
    </citation>
    <scope>NUCLEOTIDE SEQUENCE [LARGE SCALE GENOMIC DNA]</scope>
    <source>
        <strain evidence="2 3">6</strain>
    </source>
</reference>
<feature type="chain" id="PRO_5015771682" description="WG repeat-containing protein" evidence="1">
    <location>
        <begin position="29"/>
        <end position="961"/>
    </location>
</feature>
<dbReference type="SUPFAM" id="SSF69360">
    <property type="entry name" value="Cell wall binding repeat"/>
    <property type="match status" value="1"/>
</dbReference>
<dbReference type="PANTHER" id="PTHR37841:SF1">
    <property type="entry name" value="DUF3298 DOMAIN-CONTAINING PROTEIN"/>
    <property type="match status" value="1"/>
</dbReference>
<accession>A0A2S5GXU5</accession>